<evidence type="ECO:0000313" key="3">
    <source>
        <dbReference type="Proteomes" id="UP000193240"/>
    </source>
</evidence>
<feature type="region of interest" description="Disordered" evidence="1">
    <location>
        <begin position="427"/>
        <end position="454"/>
    </location>
</feature>
<dbReference type="Proteomes" id="UP000193240">
    <property type="component" value="Unassembled WGS sequence"/>
</dbReference>
<dbReference type="STRING" id="105696.A0A1Y2MFT1"/>
<name>A0A1Y2MFT1_EPING</name>
<proteinExistence type="predicted"/>
<feature type="region of interest" description="Disordered" evidence="1">
    <location>
        <begin position="202"/>
        <end position="258"/>
    </location>
</feature>
<feature type="region of interest" description="Disordered" evidence="1">
    <location>
        <begin position="133"/>
        <end position="189"/>
    </location>
</feature>
<feature type="compositionally biased region" description="Basic residues" evidence="1">
    <location>
        <begin position="159"/>
        <end position="171"/>
    </location>
</feature>
<dbReference type="AlphaFoldDB" id="A0A1Y2MFT1"/>
<keyword evidence="3" id="KW-1185">Reference proteome</keyword>
<gene>
    <name evidence="2" type="ORF">B5807_00044</name>
</gene>
<evidence type="ECO:0000256" key="1">
    <source>
        <dbReference type="SAM" id="MobiDB-lite"/>
    </source>
</evidence>
<reference evidence="2 3" key="1">
    <citation type="journal article" date="2017" name="Genome Announc.">
        <title>Genome sequence of the saprophytic ascomycete Epicoccum nigrum ICMP 19927 strain isolated from New Zealand.</title>
        <authorList>
            <person name="Fokin M."/>
            <person name="Fleetwood D."/>
            <person name="Weir B.S."/>
            <person name="Villas-Boas S.G."/>
        </authorList>
    </citation>
    <scope>NUCLEOTIDE SEQUENCE [LARGE SCALE GENOMIC DNA]</scope>
    <source>
        <strain evidence="2 3">ICMP 19927</strain>
    </source>
</reference>
<organism evidence="2 3">
    <name type="scientific">Epicoccum nigrum</name>
    <name type="common">Soil fungus</name>
    <name type="synonym">Epicoccum purpurascens</name>
    <dbReference type="NCBI Taxonomy" id="105696"/>
    <lineage>
        <taxon>Eukaryota</taxon>
        <taxon>Fungi</taxon>
        <taxon>Dikarya</taxon>
        <taxon>Ascomycota</taxon>
        <taxon>Pezizomycotina</taxon>
        <taxon>Dothideomycetes</taxon>
        <taxon>Pleosporomycetidae</taxon>
        <taxon>Pleosporales</taxon>
        <taxon>Pleosporineae</taxon>
        <taxon>Didymellaceae</taxon>
        <taxon>Epicoccum</taxon>
    </lineage>
</organism>
<feature type="compositionally biased region" description="Acidic residues" evidence="1">
    <location>
        <begin position="143"/>
        <end position="155"/>
    </location>
</feature>
<protein>
    <recommendedName>
        <fullName evidence="4">SAP domain-containing protein</fullName>
    </recommendedName>
</protein>
<evidence type="ECO:0008006" key="4">
    <source>
        <dbReference type="Google" id="ProtNLM"/>
    </source>
</evidence>
<dbReference type="EMBL" id="KZ107838">
    <property type="protein sequence ID" value="OSS54985.1"/>
    <property type="molecule type" value="Genomic_DNA"/>
</dbReference>
<feature type="compositionally biased region" description="Acidic residues" evidence="1">
    <location>
        <begin position="176"/>
        <end position="186"/>
    </location>
</feature>
<evidence type="ECO:0000313" key="2">
    <source>
        <dbReference type="EMBL" id="OSS54985.1"/>
    </source>
</evidence>
<feature type="compositionally biased region" description="Acidic residues" evidence="1">
    <location>
        <begin position="216"/>
        <end position="229"/>
    </location>
</feature>
<dbReference type="InParanoid" id="A0A1Y2MFT1"/>
<feature type="compositionally biased region" description="Polar residues" evidence="1">
    <location>
        <begin position="240"/>
        <end position="254"/>
    </location>
</feature>
<sequence>MSVVEAQDAPHKWDVMFTKLFVQNSIFAYREFRKRDKYVVELATRASDPVMQGLNVKCLNAYQEKVRKAQKDPANGELMKMLQQCKQIEEDREALVEAGAAYDPMDLVDVAGPSNKKRTSIKPKRFAQAKFVHGHPLYPGDEGCTDAEDDDDDVETGPRRSKRKIKGKKKQVGPVLEDDASDEDSDDKATVFLKKRLSTEDEKYAASEAAGQTSESDYDDSCFNEDSGEDQYLSDPGAAANSSGDDSDVGPSTAQKRKEKRLAFEAFHREEQEDEAVRQLQLLLSNDSERIYTIEDLKNESILSRGLEITYCMRAGQQPDKVPSIHINYDAIRHTLDDTIKQQMKKDDSAGLLKDILSSQIDEAPDAHLQSAKATSAAVDSNSSEDARVSNRDYSGYAAKELRSLISRRGISLQGAKKKDDYIRLLRSHDEIEDKKPDGDKGDRKDKGKRYRED</sequence>
<accession>A0A1Y2MFT1</accession>